<feature type="transmembrane region" description="Helical" evidence="1">
    <location>
        <begin position="137"/>
        <end position="155"/>
    </location>
</feature>
<dbReference type="GeneID" id="33331491"/>
<keyword evidence="1" id="KW-1133">Transmembrane helix</keyword>
<dbReference type="RefSeq" id="WP_088884862.1">
    <property type="nucleotide sequence ID" value="NZ_CP014855.1"/>
</dbReference>
<dbReference type="Proteomes" id="UP000250134">
    <property type="component" value="Chromosome"/>
</dbReference>
<keyword evidence="1" id="KW-0472">Membrane</keyword>
<evidence type="ECO:0000256" key="1">
    <source>
        <dbReference type="SAM" id="Phobius"/>
    </source>
</evidence>
<dbReference type="KEGG" id="tgg:A3K92_03040"/>
<proteinExistence type="predicted"/>
<dbReference type="OrthoDB" id="102568at2157"/>
<organism evidence="2 3">
    <name type="scientific">Thermococcus gorgonarius</name>
    <dbReference type="NCBI Taxonomy" id="71997"/>
    <lineage>
        <taxon>Archaea</taxon>
        <taxon>Methanobacteriati</taxon>
        <taxon>Methanobacteriota</taxon>
        <taxon>Thermococci</taxon>
        <taxon>Thermococcales</taxon>
        <taxon>Thermococcaceae</taxon>
        <taxon>Thermococcus</taxon>
    </lineage>
</organism>
<dbReference type="EMBL" id="CP014855">
    <property type="protein sequence ID" value="ASJ00523.1"/>
    <property type="molecule type" value="Genomic_DNA"/>
</dbReference>
<feature type="transmembrane region" description="Helical" evidence="1">
    <location>
        <begin position="161"/>
        <end position="178"/>
    </location>
</feature>
<accession>A0A2Z2M5T0</accession>
<name>A0A2Z2M5T0_THEGO</name>
<keyword evidence="1" id="KW-0812">Transmembrane</keyword>
<gene>
    <name evidence="2" type="ORF">A3K92_03040</name>
</gene>
<evidence type="ECO:0000313" key="3">
    <source>
        <dbReference type="Proteomes" id="UP000250134"/>
    </source>
</evidence>
<protein>
    <submittedName>
        <fullName evidence="2">Uncharacterized protein</fullName>
    </submittedName>
</protein>
<sequence>MEAGRKAQAIFRRWSVKKPVTYSRFRCLLLSECSGEIEKILKTLNVRFVRLLEPDPDVLASYAETLYEGNSAAIIELTDGTGRMFYLVSPEVQIRSESLPEPDFVLRFNVKRVDGLRALLRIIGQSKVGGKRYRYRSLVNFTLGYLGGGLIAQFLPVKSKLIQVLLPLILGLLVLFILDYPFSLLYFRGVEVLSTSTEIKEIKVARVRIFKGSSKEDGDGD</sequence>
<evidence type="ECO:0000313" key="2">
    <source>
        <dbReference type="EMBL" id="ASJ00523.1"/>
    </source>
</evidence>
<keyword evidence="3" id="KW-1185">Reference proteome</keyword>
<dbReference type="AlphaFoldDB" id="A0A2Z2M5T0"/>
<reference evidence="2 3" key="1">
    <citation type="submission" date="2016-03" db="EMBL/GenBank/DDBJ databases">
        <title>Complete genome sequence of Thermococcus gorgonarius.</title>
        <authorList>
            <person name="Oger P.M."/>
        </authorList>
    </citation>
    <scope>NUCLEOTIDE SEQUENCE [LARGE SCALE GENOMIC DNA]</scope>
    <source>
        <strain evidence="2 3">W-12</strain>
    </source>
</reference>